<dbReference type="AlphaFoldDB" id="A0A8H7VNK2"/>
<name>A0A8H7VNK2_9FUNG</name>
<reference evidence="2 3" key="1">
    <citation type="submission" date="2020-12" db="EMBL/GenBank/DDBJ databases">
        <title>Metabolic potential, ecology and presence of endohyphal bacteria is reflected in genomic diversity of Mucoromycotina.</title>
        <authorList>
            <person name="Muszewska A."/>
            <person name="Okrasinska A."/>
            <person name="Steczkiewicz K."/>
            <person name="Drgas O."/>
            <person name="Orlowska M."/>
            <person name="Perlinska-Lenart U."/>
            <person name="Aleksandrzak-Piekarczyk T."/>
            <person name="Szatraj K."/>
            <person name="Zielenkiewicz U."/>
            <person name="Pilsyk S."/>
            <person name="Malc E."/>
            <person name="Mieczkowski P."/>
            <person name="Kruszewska J.S."/>
            <person name="Biernat P."/>
            <person name="Pawlowska J."/>
        </authorList>
    </citation>
    <scope>NUCLEOTIDE SEQUENCE [LARGE SCALE GENOMIC DNA]</scope>
    <source>
        <strain evidence="2 3">CBS 142.35</strain>
    </source>
</reference>
<feature type="compositionally biased region" description="Polar residues" evidence="1">
    <location>
        <begin position="42"/>
        <end position="66"/>
    </location>
</feature>
<protein>
    <submittedName>
        <fullName evidence="2">Uncharacterized protein</fullName>
    </submittedName>
</protein>
<organism evidence="2 3">
    <name type="scientific">Circinella minor</name>
    <dbReference type="NCBI Taxonomy" id="1195481"/>
    <lineage>
        <taxon>Eukaryota</taxon>
        <taxon>Fungi</taxon>
        <taxon>Fungi incertae sedis</taxon>
        <taxon>Mucoromycota</taxon>
        <taxon>Mucoromycotina</taxon>
        <taxon>Mucoromycetes</taxon>
        <taxon>Mucorales</taxon>
        <taxon>Lichtheimiaceae</taxon>
        <taxon>Circinella</taxon>
    </lineage>
</organism>
<dbReference type="OrthoDB" id="5597211at2759"/>
<accession>A0A8H7VNK2</accession>
<evidence type="ECO:0000256" key="1">
    <source>
        <dbReference type="SAM" id="MobiDB-lite"/>
    </source>
</evidence>
<gene>
    <name evidence="2" type="ORF">INT45_008499</name>
</gene>
<proteinExistence type="predicted"/>
<dbReference type="Pfam" id="PF26163">
    <property type="entry name" value="mS26"/>
    <property type="match status" value="1"/>
</dbReference>
<dbReference type="InterPro" id="IPR058940">
    <property type="entry name" value="mS26_fungi"/>
</dbReference>
<feature type="region of interest" description="Disordered" evidence="1">
    <location>
        <begin position="23"/>
        <end position="74"/>
    </location>
</feature>
<dbReference type="Proteomes" id="UP000646827">
    <property type="component" value="Unassembled WGS sequence"/>
</dbReference>
<evidence type="ECO:0000313" key="2">
    <source>
        <dbReference type="EMBL" id="KAG2227255.1"/>
    </source>
</evidence>
<feature type="compositionally biased region" description="Basic and acidic residues" evidence="1">
    <location>
        <begin position="150"/>
        <end position="163"/>
    </location>
</feature>
<feature type="region of interest" description="Disordered" evidence="1">
    <location>
        <begin position="86"/>
        <end position="116"/>
    </location>
</feature>
<feature type="compositionally biased region" description="Basic and acidic residues" evidence="1">
    <location>
        <begin position="99"/>
        <end position="116"/>
    </location>
</feature>
<dbReference type="EMBL" id="JAEPRB010000009">
    <property type="protein sequence ID" value="KAG2227255.1"/>
    <property type="molecule type" value="Genomic_DNA"/>
</dbReference>
<feature type="region of interest" description="Disordered" evidence="1">
    <location>
        <begin position="139"/>
        <end position="163"/>
    </location>
</feature>
<comment type="caution">
    <text evidence="2">The sequence shown here is derived from an EMBL/GenBank/DDBJ whole genome shotgun (WGS) entry which is preliminary data.</text>
</comment>
<sequence length="234" mass="27296">MQRFIIQSRHRFYSTTRSFAQGFEAPKKSRETPKIVTKRRQPATSLPSHLGNVESSSFNKINTSSPKKQHRDQLRLTRHQYAQELLSKHGQRESLAATKRAENEKQMQQEKQEAAQERQEALEREAQLVDMLKLDLQEAEGAPVSAKRQAQRDENRKQHEQFLRDQRRKQLIKLYSSAENFVTLDNLDVKIEEALNTKPHPSYHTSLEEYILTSTSEAAEVERRKEIIKETMGL</sequence>
<keyword evidence="3" id="KW-1185">Reference proteome</keyword>
<evidence type="ECO:0000313" key="3">
    <source>
        <dbReference type="Proteomes" id="UP000646827"/>
    </source>
</evidence>